<dbReference type="GO" id="GO:0005737">
    <property type="term" value="C:cytoplasm"/>
    <property type="evidence" value="ECO:0007669"/>
    <property type="project" value="UniProtKB-ARBA"/>
</dbReference>
<accession>A0A668U7Q1</accession>
<dbReference type="Pfam" id="PF00560">
    <property type="entry name" value="LRR_1"/>
    <property type="match status" value="1"/>
</dbReference>
<evidence type="ECO:0000256" key="2">
    <source>
        <dbReference type="ARBA" id="ARBA00022771"/>
    </source>
</evidence>
<dbReference type="InterPro" id="IPR001611">
    <property type="entry name" value="Leu-rich_rpt"/>
</dbReference>
<keyword evidence="6" id="KW-1185">Reference proteome</keyword>
<dbReference type="Pfam" id="PF00622">
    <property type="entry name" value="SPRY"/>
    <property type="match status" value="1"/>
</dbReference>
<dbReference type="InterPro" id="IPR001870">
    <property type="entry name" value="B30.2/SPRY"/>
</dbReference>
<feature type="domain" description="B30.2/SPRY" evidence="4">
    <location>
        <begin position="102"/>
        <end position="298"/>
    </location>
</feature>
<dbReference type="SMART" id="SM00589">
    <property type="entry name" value="PRY"/>
    <property type="match status" value="1"/>
</dbReference>
<dbReference type="InterPro" id="IPR013320">
    <property type="entry name" value="ConA-like_dom_sf"/>
</dbReference>
<keyword evidence="3" id="KW-0862">Zinc</keyword>
<keyword evidence="2" id="KW-0863">Zinc-finger</keyword>
<dbReference type="Pfam" id="PF13765">
    <property type="entry name" value="PRY"/>
    <property type="match status" value="1"/>
</dbReference>
<evidence type="ECO:0000259" key="4">
    <source>
        <dbReference type="PROSITE" id="PS50188"/>
    </source>
</evidence>
<protein>
    <recommendedName>
        <fullName evidence="4">B30.2/SPRY domain-containing protein</fullName>
    </recommendedName>
</protein>
<dbReference type="PROSITE" id="PS50188">
    <property type="entry name" value="B302_SPRY"/>
    <property type="match status" value="1"/>
</dbReference>
<dbReference type="OMA" id="QRSTENM"/>
<dbReference type="Ensembl" id="ENSOABT00000034793.2">
    <property type="protein sequence ID" value="ENSOABP00000033852.2"/>
    <property type="gene ID" value="ENSOABG00000015608.2"/>
</dbReference>
<keyword evidence="1" id="KW-0479">Metal-binding</keyword>
<dbReference type="InterPro" id="IPR006574">
    <property type="entry name" value="PRY"/>
</dbReference>
<evidence type="ECO:0000256" key="1">
    <source>
        <dbReference type="ARBA" id="ARBA00022723"/>
    </source>
</evidence>
<evidence type="ECO:0000256" key="3">
    <source>
        <dbReference type="ARBA" id="ARBA00022833"/>
    </source>
</evidence>
<dbReference type="AlphaFoldDB" id="A0A668U7Q1"/>
<dbReference type="InterPro" id="IPR051051">
    <property type="entry name" value="E3_ubiq-ligase_TRIM/RNF"/>
</dbReference>
<reference evidence="5" key="1">
    <citation type="submission" date="2025-08" db="UniProtKB">
        <authorList>
            <consortium name="Ensembl"/>
        </authorList>
    </citation>
    <scope>IDENTIFICATION</scope>
</reference>
<dbReference type="PRINTS" id="PR01407">
    <property type="entry name" value="BUTYPHLNCDUF"/>
</dbReference>
<dbReference type="PANTHER" id="PTHR25465:SF5">
    <property type="entry name" value="E3 UBIQUITIN_ISG15 LIGASE TRIM25-RELATED"/>
    <property type="match status" value="1"/>
</dbReference>
<dbReference type="InterPro" id="IPR043136">
    <property type="entry name" value="B30.2/SPRY_sf"/>
</dbReference>
<dbReference type="InterPro" id="IPR003877">
    <property type="entry name" value="SPRY_dom"/>
</dbReference>
<dbReference type="GO" id="GO:0008270">
    <property type="term" value="F:zinc ion binding"/>
    <property type="evidence" value="ECO:0007669"/>
    <property type="project" value="UniProtKB-KW"/>
</dbReference>
<dbReference type="InterPro" id="IPR003879">
    <property type="entry name" value="Butyrophylin_SPRY"/>
</dbReference>
<dbReference type="InterPro" id="IPR032675">
    <property type="entry name" value="LRR_dom_sf"/>
</dbReference>
<evidence type="ECO:0000313" key="6">
    <source>
        <dbReference type="Proteomes" id="UP000472276"/>
    </source>
</evidence>
<organism evidence="5 6">
    <name type="scientific">Oreochromis aureus</name>
    <name type="common">Israeli tilapia</name>
    <name type="synonym">Chromis aureus</name>
    <dbReference type="NCBI Taxonomy" id="47969"/>
    <lineage>
        <taxon>Eukaryota</taxon>
        <taxon>Metazoa</taxon>
        <taxon>Chordata</taxon>
        <taxon>Craniata</taxon>
        <taxon>Vertebrata</taxon>
        <taxon>Euteleostomi</taxon>
        <taxon>Actinopterygii</taxon>
        <taxon>Neopterygii</taxon>
        <taxon>Teleostei</taxon>
        <taxon>Neoteleostei</taxon>
        <taxon>Acanthomorphata</taxon>
        <taxon>Ovalentaria</taxon>
        <taxon>Cichlomorphae</taxon>
        <taxon>Cichliformes</taxon>
        <taxon>Cichlidae</taxon>
        <taxon>African cichlids</taxon>
        <taxon>Pseudocrenilabrinae</taxon>
        <taxon>Oreochromini</taxon>
        <taxon>Oreochromis</taxon>
    </lineage>
</organism>
<dbReference type="Proteomes" id="UP000472276">
    <property type="component" value="Unassembled WGS sequence"/>
</dbReference>
<dbReference type="SMART" id="SM00368">
    <property type="entry name" value="LRR_RI"/>
    <property type="match status" value="2"/>
</dbReference>
<dbReference type="CDD" id="cd16040">
    <property type="entry name" value="SPRY_PRY_SNTX"/>
    <property type="match status" value="1"/>
</dbReference>
<dbReference type="SUPFAM" id="SSF49899">
    <property type="entry name" value="Concanavalin A-like lectins/glucanases"/>
    <property type="match status" value="1"/>
</dbReference>
<reference evidence="5" key="2">
    <citation type="submission" date="2025-09" db="UniProtKB">
        <authorList>
            <consortium name="Ensembl"/>
        </authorList>
    </citation>
    <scope>IDENTIFICATION</scope>
</reference>
<name>A0A668U7Q1_OREAU</name>
<evidence type="ECO:0000313" key="5">
    <source>
        <dbReference type="Ensembl" id="ENSOABP00000033852.2"/>
    </source>
</evidence>
<proteinExistence type="predicted"/>
<sequence length="298" mass="33722">VWKVHCYLCLSRLSGCNLTERSCEALSSILSSQSSTLRELDISNNNLQDSGVKLLCVGLGSPHCMLETLRLSGCQITGTVFTSLATALRSNPSYLKELDLTEFTPFCTVLHFLSRFPLDFCDLTLDPNTAHRNLKLSKNNKEVTHVEEDQLYPDHDHRFDHWPQLLCTNSLSGRCYWEVEWRGEVNVAVTYGGIRRKGEEDESRFGRTYQSWSLYCSDDRGYYVDHNYIARAIPLLPSAHSHKVAVYVDCSAGTVSFYSVSSDKLIHLHTFNTTFTEPVYAGFRVTPDSNIHLCADSK</sequence>
<dbReference type="Gene3D" id="2.60.120.920">
    <property type="match status" value="1"/>
</dbReference>
<dbReference type="Pfam" id="PF13516">
    <property type="entry name" value="LRR_6"/>
    <property type="match status" value="1"/>
</dbReference>
<dbReference type="SMART" id="SM00449">
    <property type="entry name" value="SPRY"/>
    <property type="match status" value="1"/>
</dbReference>
<dbReference type="Gene3D" id="3.80.10.10">
    <property type="entry name" value="Ribonuclease Inhibitor"/>
    <property type="match status" value="1"/>
</dbReference>
<dbReference type="SUPFAM" id="SSF52047">
    <property type="entry name" value="RNI-like"/>
    <property type="match status" value="1"/>
</dbReference>
<dbReference type="PANTHER" id="PTHR25465">
    <property type="entry name" value="B-BOX DOMAIN CONTAINING"/>
    <property type="match status" value="1"/>
</dbReference>